<dbReference type="PANTHER" id="PTHR24223:SF458">
    <property type="entry name" value="ABC-TYPE XENOBIOTIC TRANSPORTER"/>
    <property type="match status" value="1"/>
</dbReference>
<feature type="transmembrane region" description="Helical" evidence="6">
    <location>
        <begin position="42"/>
        <end position="60"/>
    </location>
</feature>
<dbReference type="EMBL" id="MNCJ02000320">
    <property type="protein sequence ID" value="KAF5806602.1"/>
    <property type="molecule type" value="Genomic_DNA"/>
</dbReference>
<reference evidence="7" key="1">
    <citation type="journal article" date="2017" name="Nature">
        <title>The sunflower genome provides insights into oil metabolism, flowering and Asterid evolution.</title>
        <authorList>
            <person name="Badouin H."/>
            <person name="Gouzy J."/>
            <person name="Grassa C.J."/>
            <person name="Murat F."/>
            <person name="Staton S.E."/>
            <person name="Cottret L."/>
            <person name="Lelandais-Briere C."/>
            <person name="Owens G.L."/>
            <person name="Carrere S."/>
            <person name="Mayjonade B."/>
            <person name="Legrand L."/>
            <person name="Gill N."/>
            <person name="Kane N.C."/>
            <person name="Bowers J.E."/>
            <person name="Hubner S."/>
            <person name="Bellec A."/>
            <person name="Berard A."/>
            <person name="Berges H."/>
            <person name="Blanchet N."/>
            <person name="Boniface M.C."/>
            <person name="Brunel D."/>
            <person name="Catrice O."/>
            <person name="Chaidir N."/>
            <person name="Claudel C."/>
            <person name="Donnadieu C."/>
            <person name="Faraut T."/>
            <person name="Fievet G."/>
            <person name="Helmstetter N."/>
            <person name="King M."/>
            <person name="Knapp S.J."/>
            <person name="Lai Z."/>
            <person name="Le Paslier M.C."/>
            <person name="Lippi Y."/>
            <person name="Lorenzon L."/>
            <person name="Mandel J.R."/>
            <person name="Marage G."/>
            <person name="Marchand G."/>
            <person name="Marquand E."/>
            <person name="Bret-Mestries E."/>
            <person name="Morien E."/>
            <person name="Nambeesan S."/>
            <person name="Nguyen T."/>
            <person name="Pegot-Espagnet P."/>
            <person name="Pouilly N."/>
            <person name="Raftis F."/>
            <person name="Sallet E."/>
            <person name="Schiex T."/>
            <person name="Thomas J."/>
            <person name="Vandecasteele C."/>
            <person name="Vares D."/>
            <person name="Vear F."/>
            <person name="Vautrin S."/>
            <person name="Crespi M."/>
            <person name="Mangin B."/>
            <person name="Burke J.M."/>
            <person name="Salse J."/>
            <person name="Munos S."/>
            <person name="Vincourt P."/>
            <person name="Rieseberg L.H."/>
            <person name="Langlade N.B."/>
        </authorList>
    </citation>
    <scope>NUCLEOTIDE SEQUENCE</scope>
    <source>
        <tissue evidence="7">Leaves</tissue>
    </source>
</reference>
<keyword evidence="5 6" id="KW-0472">Membrane</keyword>
<keyword evidence="3" id="KW-0067">ATP-binding</keyword>
<evidence type="ECO:0000256" key="2">
    <source>
        <dbReference type="ARBA" id="ARBA00022741"/>
    </source>
</evidence>
<dbReference type="GO" id="GO:0016020">
    <property type="term" value="C:membrane"/>
    <property type="evidence" value="ECO:0007669"/>
    <property type="project" value="InterPro"/>
</dbReference>
<accession>A0A9K3NMZ5</accession>
<evidence type="ECO:0000313" key="7">
    <source>
        <dbReference type="EMBL" id="KAF5806602.1"/>
    </source>
</evidence>
<dbReference type="PANTHER" id="PTHR24223">
    <property type="entry name" value="ATP-BINDING CASSETTE SUB-FAMILY C"/>
    <property type="match status" value="1"/>
</dbReference>
<dbReference type="AlphaFoldDB" id="A0A9K3NMZ5"/>
<evidence type="ECO:0000256" key="3">
    <source>
        <dbReference type="ARBA" id="ARBA00022840"/>
    </source>
</evidence>
<evidence type="ECO:0000256" key="1">
    <source>
        <dbReference type="ARBA" id="ARBA00022692"/>
    </source>
</evidence>
<dbReference type="GO" id="GO:0005524">
    <property type="term" value="F:ATP binding"/>
    <property type="evidence" value="ECO:0007669"/>
    <property type="project" value="UniProtKB-KW"/>
</dbReference>
<evidence type="ECO:0000256" key="4">
    <source>
        <dbReference type="ARBA" id="ARBA00022989"/>
    </source>
</evidence>
<feature type="transmembrane region" description="Helical" evidence="6">
    <location>
        <begin position="80"/>
        <end position="100"/>
    </location>
</feature>
<dbReference type="Proteomes" id="UP000215914">
    <property type="component" value="Unassembled WGS sequence"/>
</dbReference>
<organism evidence="7 8">
    <name type="scientific">Helianthus annuus</name>
    <name type="common">Common sunflower</name>
    <dbReference type="NCBI Taxonomy" id="4232"/>
    <lineage>
        <taxon>Eukaryota</taxon>
        <taxon>Viridiplantae</taxon>
        <taxon>Streptophyta</taxon>
        <taxon>Embryophyta</taxon>
        <taxon>Tracheophyta</taxon>
        <taxon>Spermatophyta</taxon>
        <taxon>Magnoliopsida</taxon>
        <taxon>eudicotyledons</taxon>
        <taxon>Gunneridae</taxon>
        <taxon>Pentapetalae</taxon>
        <taxon>asterids</taxon>
        <taxon>campanulids</taxon>
        <taxon>Asterales</taxon>
        <taxon>Asteraceae</taxon>
        <taxon>Asteroideae</taxon>
        <taxon>Heliantheae alliance</taxon>
        <taxon>Heliantheae</taxon>
        <taxon>Helianthus</taxon>
    </lineage>
</organism>
<comment type="caution">
    <text evidence="7">The sequence shown here is derived from an EMBL/GenBank/DDBJ whole genome shotgun (WGS) entry which is preliminary data.</text>
</comment>
<name>A0A9K3NMZ5_HELAN</name>
<reference evidence="7" key="2">
    <citation type="submission" date="2020-06" db="EMBL/GenBank/DDBJ databases">
        <title>Helianthus annuus Genome sequencing and assembly Release 2.</title>
        <authorList>
            <person name="Gouzy J."/>
            <person name="Langlade N."/>
            <person name="Munos S."/>
        </authorList>
    </citation>
    <scope>NUCLEOTIDE SEQUENCE</scope>
    <source>
        <tissue evidence="7">Leaves</tissue>
    </source>
</reference>
<sequence length="103" mass="11470">MQAGYETANQLFDKMHFSIFCAPMSFFDANPSGRILSRVNEYVIFLAFCLTIRALGNLIFKNLLQVSSVQTAVDLSIPYSIGPFAYAIIQLLGIVLVMSLNRV</sequence>
<dbReference type="Gramene" id="mRNA:HanXRQr2_Chr05g0223341">
    <property type="protein sequence ID" value="CDS:HanXRQr2_Chr05g0223341.1"/>
    <property type="gene ID" value="HanXRQr2_Chr05g0223341"/>
</dbReference>
<dbReference type="Gene3D" id="1.20.1560.10">
    <property type="entry name" value="ABC transporter type 1, transmembrane domain"/>
    <property type="match status" value="1"/>
</dbReference>
<proteinExistence type="predicted"/>
<protein>
    <submittedName>
        <fullName evidence="7">ABC-type xenobiotic transporter</fullName>
    </submittedName>
</protein>
<evidence type="ECO:0000256" key="6">
    <source>
        <dbReference type="SAM" id="Phobius"/>
    </source>
</evidence>
<keyword evidence="4 6" id="KW-1133">Transmembrane helix</keyword>
<keyword evidence="8" id="KW-1185">Reference proteome</keyword>
<dbReference type="InterPro" id="IPR050173">
    <property type="entry name" value="ABC_transporter_C-like"/>
</dbReference>
<dbReference type="InterPro" id="IPR036640">
    <property type="entry name" value="ABC1_TM_sf"/>
</dbReference>
<dbReference type="SUPFAM" id="SSF90123">
    <property type="entry name" value="ABC transporter transmembrane region"/>
    <property type="match status" value="1"/>
</dbReference>
<gene>
    <name evidence="7" type="ORF">HanXRQr2_Chr05g0223341</name>
</gene>
<keyword evidence="1 6" id="KW-0812">Transmembrane</keyword>
<evidence type="ECO:0000313" key="8">
    <source>
        <dbReference type="Proteomes" id="UP000215914"/>
    </source>
</evidence>
<evidence type="ECO:0000256" key="5">
    <source>
        <dbReference type="ARBA" id="ARBA00023136"/>
    </source>
</evidence>
<keyword evidence="2" id="KW-0547">Nucleotide-binding</keyword>